<evidence type="ECO:0000256" key="8">
    <source>
        <dbReference type="SAM" id="SignalP"/>
    </source>
</evidence>
<keyword evidence="6 7" id="KW-0998">Cell outer membrane</keyword>
<keyword evidence="4 7" id="KW-0812">Transmembrane</keyword>
<evidence type="ECO:0000256" key="1">
    <source>
        <dbReference type="ARBA" id="ARBA00004571"/>
    </source>
</evidence>
<evidence type="ECO:0000256" key="7">
    <source>
        <dbReference type="PROSITE-ProRule" id="PRU01360"/>
    </source>
</evidence>
<feature type="signal peptide" evidence="8">
    <location>
        <begin position="1"/>
        <end position="21"/>
    </location>
</feature>
<dbReference type="AlphaFoldDB" id="A0A1W2CYN7"/>
<dbReference type="STRING" id="151894.SAMN04488524_3386"/>
<keyword evidence="11" id="KW-1185">Reference proteome</keyword>
<accession>A0A1W2CYN7</accession>
<dbReference type="SUPFAM" id="SSF49464">
    <property type="entry name" value="Carboxypeptidase regulatory domain-like"/>
    <property type="match status" value="1"/>
</dbReference>
<dbReference type="Pfam" id="PF07715">
    <property type="entry name" value="Plug"/>
    <property type="match status" value="1"/>
</dbReference>
<protein>
    <submittedName>
        <fullName evidence="10">TonB-linked outer membrane protein, SusC/RagA family</fullName>
    </submittedName>
</protein>
<dbReference type="Gene3D" id="2.40.170.20">
    <property type="entry name" value="TonB-dependent receptor, beta-barrel domain"/>
    <property type="match status" value="1"/>
</dbReference>
<dbReference type="RefSeq" id="WP_084240172.1">
    <property type="nucleotide sequence ID" value="NZ_FWXT01000002.1"/>
</dbReference>
<evidence type="ECO:0000313" key="10">
    <source>
        <dbReference type="EMBL" id="SMC89984.1"/>
    </source>
</evidence>
<name>A0A1W2CYN7_9SPHI</name>
<dbReference type="InterPro" id="IPR008969">
    <property type="entry name" value="CarboxyPept-like_regulatory"/>
</dbReference>
<dbReference type="OrthoDB" id="9768177at2"/>
<dbReference type="NCBIfam" id="TIGR04057">
    <property type="entry name" value="SusC_RagA_signa"/>
    <property type="match status" value="1"/>
</dbReference>
<dbReference type="Proteomes" id="UP000192756">
    <property type="component" value="Unassembled WGS sequence"/>
</dbReference>
<gene>
    <name evidence="10" type="ORF">SAMN04488524_3386</name>
</gene>
<reference evidence="11" key="1">
    <citation type="submission" date="2017-04" db="EMBL/GenBank/DDBJ databases">
        <authorList>
            <person name="Varghese N."/>
            <person name="Submissions S."/>
        </authorList>
    </citation>
    <scope>NUCLEOTIDE SEQUENCE [LARGE SCALE GENOMIC DNA]</scope>
    <source>
        <strain evidence="11">DSM 12126</strain>
    </source>
</reference>
<evidence type="ECO:0000256" key="5">
    <source>
        <dbReference type="ARBA" id="ARBA00023136"/>
    </source>
</evidence>
<dbReference type="InterPro" id="IPR036942">
    <property type="entry name" value="Beta-barrel_TonB_sf"/>
</dbReference>
<sequence>MKKILLMLCNALVLLSVHAQAQTRVTGTVTSANDGMPLPGVNVLVKGTSNGVSTTGKGTYALDNVQSGAVLVFSSIGFQKIEVPVNGRSLVNIALQSTDQSLDEVMVVAYGTAKKSTYTGAASVVKLNKDVPVISFENAMIGRAPGVQVTTASGQAGAVPSIRIRGIGSMIASKEPLYVIDGVPAISGNAGISQDPLYASNNVMSSLNPADIESITVLKDAAASSLYGSRAANGVILVTTKRGKLGKAVVNFKSSVGLTPSWATDNYEAAGIQEQTNMLYRVFHDLNTSAKKTDAVANADALARLKTRFNRHGYTFSTTGTGLNENVVISGLTDGIENRDGRYFDWEDALFRTAIYQTNDLSVSGGDANTTYYSSLSYTKDQSRIKVNNFDRLSGRINLSQKVGKYVEFISNVNIARNKQSGFNDTRNTSTNYFMQSRNLLWGFYWPTDYKTGLPYTTRYGSLAQNAVFYNNEWENSSINRRITANETLNIKFLPELTLKSIFSYDNAQIKDHTYYSALHFSGTTTKGSVEELTTNISKVVSSTTLNYNKQFGLHNLDLLAGFEAEKNETDYMRATGTDLPSGQLHTVGTAGATSSNAFDFGNSMVSVLSRAEYNFNNKYYASASFRRDASSKLAPEIRWGNFWSVAGSWRLKNEGFLEDVEAISNLRLRASYGINGTLPPGDYSWRQQVAYSSKYMNLPGGVKNNVARPVKWETNYTTNAAVEFGLFNNRITGVVEYFNRDSKDLLQEVPISMTTGFSTALLNIGQMNNRGIEIELGGDIIVKEGFRWSASVNATFVRSKIVKLEGGKDIIWYDPTGGAGAGEDRRAQFIFREGQPALSIYGYEWAGVHKDTGKNVWYMSPDKNSTLVGDFEYNGRPATFNFSKAAYGIIGDATPDVYGGINTDLSYKNFSLALNINYKLGGKLYDGAYKDVADDGYYWERIRSQYYYDRMWTPENTEGALPKLDGNDLTDPQQYSSRQMHNASFIRLKNITLAYNLPKRLINKIGVSNTRLYVNGSNLLTFSKYRIADPEVNQYGTRGWETPYGKTYTFGIEFSF</sequence>
<evidence type="ECO:0000259" key="9">
    <source>
        <dbReference type="Pfam" id="PF07715"/>
    </source>
</evidence>
<comment type="similarity">
    <text evidence="7">Belongs to the TonB-dependent receptor family.</text>
</comment>
<organism evidence="10 11">
    <name type="scientific">Pedobacter africanus</name>
    <dbReference type="NCBI Taxonomy" id="151894"/>
    <lineage>
        <taxon>Bacteria</taxon>
        <taxon>Pseudomonadati</taxon>
        <taxon>Bacteroidota</taxon>
        <taxon>Sphingobacteriia</taxon>
        <taxon>Sphingobacteriales</taxon>
        <taxon>Sphingobacteriaceae</taxon>
        <taxon>Pedobacter</taxon>
    </lineage>
</organism>
<feature type="chain" id="PRO_5012393527" evidence="8">
    <location>
        <begin position="22"/>
        <end position="1057"/>
    </location>
</feature>
<dbReference type="Pfam" id="PF13715">
    <property type="entry name" value="CarbopepD_reg_2"/>
    <property type="match status" value="1"/>
</dbReference>
<dbReference type="InterPro" id="IPR023997">
    <property type="entry name" value="TonB-dep_OMP_SusC/RagA_CS"/>
</dbReference>
<proteinExistence type="inferred from homology"/>
<dbReference type="SUPFAM" id="SSF56935">
    <property type="entry name" value="Porins"/>
    <property type="match status" value="1"/>
</dbReference>
<dbReference type="InterPro" id="IPR037066">
    <property type="entry name" value="Plug_dom_sf"/>
</dbReference>
<dbReference type="InterPro" id="IPR023996">
    <property type="entry name" value="TonB-dep_OMP_SusC/RagA"/>
</dbReference>
<dbReference type="InterPro" id="IPR012910">
    <property type="entry name" value="Plug_dom"/>
</dbReference>
<feature type="domain" description="TonB-dependent receptor plug" evidence="9">
    <location>
        <begin position="130"/>
        <end position="235"/>
    </location>
</feature>
<dbReference type="PROSITE" id="PS52016">
    <property type="entry name" value="TONB_DEPENDENT_REC_3"/>
    <property type="match status" value="1"/>
</dbReference>
<comment type="subcellular location">
    <subcellularLocation>
        <location evidence="1 7">Cell outer membrane</location>
        <topology evidence="1 7">Multi-pass membrane protein</topology>
    </subcellularLocation>
</comment>
<dbReference type="EMBL" id="FWXT01000002">
    <property type="protein sequence ID" value="SMC89984.1"/>
    <property type="molecule type" value="Genomic_DNA"/>
</dbReference>
<evidence type="ECO:0000256" key="2">
    <source>
        <dbReference type="ARBA" id="ARBA00022448"/>
    </source>
</evidence>
<keyword evidence="8" id="KW-0732">Signal</keyword>
<evidence type="ECO:0000313" key="11">
    <source>
        <dbReference type="Proteomes" id="UP000192756"/>
    </source>
</evidence>
<dbReference type="Gene3D" id="2.170.130.10">
    <property type="entry name" value="TonB-dependent receptor, plug domain"/>
    <property type="match status" value="1"/>
</dbReference>
<evidence type="ECO:0000256" key="3">
    <source>
        <dbReference type="ARBA" id="ARBA00022452"/>
    </source>
</evidence>
<dbReference type="NCBIfam" id="TIGR04056">
    <property type="entry name" value="OMP_RagA_SusC"/>
    <property type="match status" value="1"/>
</dbReference>
<dbReference type="Gene3D" id="2.60.40.1120">
    <property type="entry name" value="Carboxypeptidase-like, regulatory domain"/>
    <property type="match status" value="1"/>
</dbReference>
<evidence type="ECO:0000256" key="4">
    <source>
        <dbReference type="ARBA" id="ARBA00022692"/>
    </source>
</evidence>
<dbReference type="GO" id="GO:0009279">
    <property type="term" value="C:cell outer membrane"/>
    <property type="evidence" value="ECO:0007669"/>
    <property type="project" value="UniProtKB-SubCell"/>
</dbReference>
<dbReference type="InterPro" id="IPR039426">
    <property type="entry name" value="TonB-dep_rcpt-like"/>
</dbReference>
<keyword evidence="3 7" id="KW-1134">Transmembrane beta strand</keyword>
<keyword evidence="2 7" id="KW-0813">Transport</keyword>
<evidence type="ECO:0000256" key="6">
    <source>
        <dbReference type="ARBA" id="ARBA00023237"/>
    </source>
</evidence>
<keyword evidence="5 7" id="KW-0472">Membrane</keyword>